<evidence type="ECO:0000256" key="2">
    <source>
        <dbReference type="SAM" id="Phobius"/>
    </source>
</evidence>
<organism evidence="3 4">
    <name type="scientific">Trichodelitschia bisporula</name>
    <dbReference type="NCBI Taxonomy" id="703511"/>
    <lineage>
        <taxon>Eukaryota</taxon>
        <taxon>Fungi</taxon>
        <taxon>Dikarya</taxon>
        <taxon>Ascomycota</taxon>
        <taxon>Pezizomycotina</taxon>
        <taxon>Dothideomycetes</taxon>
        <taxon>Dothideomycetes incertae sedis</taxon>
        <taxon>Phaeotrichales</taxon>
        <taxon>Phaeotrichaceae</taxon>
        <taxon>Trichodelitschia</taxon>
    </lineage>
</organism>
<feature type="region of interest" description="Disordered" evidence="1">
    <location>
        <begin position="184"/>
        <end position="259"/>
    </location>
</feature>
<proteinExistence type="predicted"/>
<accession>A0A6G1HKK1</accession>
<dbReference type="AlphaFoldDB" id="A0A6G1HKK1"/>
<keyword evidence="4" id="KW-1185">Reference proteome</keyword>
<dbReference type="Proteomes" id="UP000799640">
    <property type="component" value="Unassembled WGS sequence"/>
</dbReference>
<reference evidence="3" key="1">
    <citation type="journal article" date="2020" name="Stud. Mycol.">
        <title>101 Dothideomycetes genomes: a test case for predicting lifestyles and emergence of pathogens.</title>
        <authorList>
            <person name="Haridas S."/>
            <person name="Albert R."/>
            <person name="Binder M."/>
            <person name="Bloem J."/>
            <person name="Labutti K."/>
            <person name="Salamov A."/>
            <person name="Andreopoulos B."/>
            <person name="Baker S."/>
            <person name="Barry K."/>
            <person name="Bills G."/>
            <person name="Bluhm B."/>
            <person name="Cannon C."/>
            <person name="Castanera R."/>
            <person name="Culley D."/>
            <person name="Daum C."/>
            <person name="Ezra D."/>
            <person name="Gonzalez J."/>
            <person name="Henrissat B."/>
            <person name="Kuo A."/>
            <person name="Liang C."/>
            <person name="Lipzen A."/>
            <person name="Lutzoni F."/>
            <person name="Magnuson J."/>
            <person name="Mondo S."/>
            <person name="Nolan M."/>
            <person name="Ohm R."/>
            <person name="Pangilinan J."/>
            <person name="Park H.-J."/>
            <person name="Ramirez L."/>
            <person name="Alfaro M."/>
            <person name="Sun H."/>
            <person name="Tritt A."/>
            <person name="Yoshinaga Y."/>
            <person name="Zwiers L.-H."/>
            <person name="Turgeon B."/>
            <person name="Goodwin S."/>
            <person name="Spatafora J."/>
            <person name="Crous P."/>
            <person name="Grigoriev I."/>
        </authorList>
    </citation>
    <scope>NUCLEOTIDE SEQUENCE</scope>
    <source>
        <strain evidence="3">CBS 262.69</strain>
    </source>
</reference>
<feature type="compositionally biased region" description="Polar residues" evidence="1">
    <location>
        <begin position="323"/>
        <end position="336"/>
    </location>
</feature>
<keyword evidence="2" id="KW-0812">Transmembrane</keyword>
<feature type="region of interest" description="Disordered" evidence="1">
    <location>
        <begin position="291"/>
        <end position="351"/>
    </location>
</feature>
<sequence>MWQGTATIGNKPSQTLRVSLLLGSPPPNLLPTSTQIIPKDEREVGWSLSRRSDLYLSLTHHTSLHTSCVQVLCTLSLPNKHPICLSHLDPWSVQKPLHNCLHFDVIAPTPRQGEETRLSTAPLAFEHALAPLPPLPLSSPLSQPPPNPDFLRPIRQIASMAPQRLNNILTSPLPWVSSRTGVPTSTYADDGGQGASTSTTAYGNSAKTPTTTSTNAHNSPTATDGYSVGQHTTIPQSDRDKPSHTSLALPNGAPGPHDPKPEKFIIAAVVGALMVALFFGAFFFMRKQRRRKAASPDPQMAQKPAPTTGTRHEAAFLIPTATGPLSPTSSQPSARSARTLVPPPAAAAGAA</sequence>
<evidence type="ECO:0000256" key="1">
    <source>
        <dbReference type="SAM" id="MobiDB-lite"/>
    </source>
</evidence>
<name>A0A6G1HKK1_9PEZI</name>
<feature type="non-terminal residue" evidence="3">
    <location>
        <position position="351"/>
    </location>
</feature>
<keyword evidence="2" id="KW-1133">Transmembrane helix</keyword>
<gene>
    <name evidence="3" type="ORF">EJ06DRAFT_551740</name>
</gene>
<evidence type="ECO:0000313" key="4">
    <source>
        <dbReference type="Proteomes" id="UP000799640"/>
    </source>
</evidence>
<protein>
    <submittedName>
        <fullName evidence="3">Uncharacterized protein</fullName>
    </submittedName>
</protein>
<feature type="transmembrane region" description="Helical" evidence="2">
    <location>
        <begin position="264"/>
        <end position="285"/>
    </location>
</feature>
<dbReference type="EMBL" id="ML996707">
    <property type="protein sequence ID" value="KAF2396386.1"/>
    <property type="molecule type" value="Genomic_DNA"/>
</dbReference>
<feature type="compositionally biased region" description="Polar residues" evidence="1">
    <location>
        <begin position="195"/>
        <end position="236"/>
    </location>
</feature>
<evidence type="ECO:0000313" key="3">
    <source>
        <dbReference type="EMBL" id="KAF2396386.1"/>
    </source>
</evidence>
<keyword evidence="2" id="KW-0472">Membrane</keyword>